<feature type="compositionally biased region" description="Polar residues" evidence="1">
    <location>
        <begin position="219"/>
        <end position="232"/>
    </location>
</feature>
<keyword evidence="3" id="KW-0413">Isomerase</keyword>
<dbReference type="Proteomes" id="UP000319040">
    <property type="component" value="Unassembled WGS sequence"/>
</dbReference>
<dbReference type="PANTHER" id="PTHR13887:SF41">
    <property type="entry name" value="THIOREDOXIN SUPERFAMILY PROTEIN"/>
    <property type="match status" value="1"/>
</dbReference>
<dbReference type="GO" id="GO:0016491">
    <property type="term" value="F:oxidoreductase activity"/>
    <property type="evidence" value="ECO:0007669"/>
    <property type="project" value="InterPro"/>
</dbReference>
<organism evidence="3 4">
    <name type="scientific">Saccharicrinis carchari</name>
    <dbReference type="NCBI Taxonomy" id="1168039"/>
    <lineage>
        <taxon>Bacteria</taxon>
        <taxon>Pseudomonadati</taxon>
        <taxon>Bacteroidota</taxon>
        <taxon>Bacteroidia</taxon>
        <taxon>Marinilabiliales</taxon>
        <taxon>Marinilabiliaceae</taxon>
        <taxon>Saccharicrinis</taxon>
    </lineage>
</organism>
<dbReference type="PANTHER" id="PTHR13887">
    <property type="entry name" value="GLUTATHIONE S-TRANSFERASE KAPPA"/>
    <property type="match status" value="1"/>
</dbReference>
<evidence type="ECO:0000313" key="4">
    <source>
        <dbReference type="Proteomes" id="UP000319040"/>
    </source>
</evidence>
<dbReference type="GO" id="GO:0016853">
    <property type="term" value="F:isomerase activity"/>
    <property type="evidence" value="ECO:0007669"/>
    <property type="project" value="UniProtKB-KW"/>
</dbReference>
<dbReference type="SUPFAM" id="SSF52833">
    <property type="entry name" value="Thioredoxin-like"/>
    <property type="match status" value="1"/>
</dbReference>
<dbReference type="InterPro" id="IPR001853">
    <property type="entry name" value="DSBA-like_thioredoxin_dom"/>
</dbReference>
<evidence type="ECO:0000256" key="1">
    <source>
        <dbReference type="SAM" id="MobiDB-lite"/>
    </source>
</evidence>
<feature type="domain" description="DSBA-like thioredoxin" evidence="2">
    <location>
        <begin position="8"/>
        <end position="209"/>
    </location>
</feature>
<dbReference type="RefSeq" id="WP_221929383.1">
    <property type="nucleotide sequence ID" value="NZ_FXTB01000003.1"/>
</dbReference>
<protein>
    <submittedName>
        <fullName evidence="3">Protein disulfide-isomerase</fullName>
    </submittedName>
</protein>
<gene>
    <name evidence="3" type="ORF">SAMN06265379_103183</name>
</gene>
<dbReference type="Pfam" id="PF01323">
    <property type="entry name" value="DSBA"/>
    <property type="match status" value="1"/>
</dbReference>
<reference evidence="3 4" key="1">
    <citation type="submission" date="2017-05" db="EMBL/GenBank/DDBJ databases">
        <authorList>
            <person name="Varghese N."/>
            <person name="Submissions S."/>
        </authorList>
    </citation>
    <scope>NUCLEOTIDE SEQUENCE [LARGE SCALE GENOMIC DNA]</scope>
    <source>
        <strain evidence="3 4">DSM 27040</strain>
    </source>
</reference>
<name>A0A521CIT1_SACCC</name>
<evidence type="ECO:0000313" key="3">
    <source>
        <dbReference type="EMBL" id="SMO59338.1"/>
    </source>
</evidence>
<feature type="region of interest" description="Disordered" evidence="1">
    <location>
        <begin position="219"/>
        <end position="240"/>
    </location>
</feature>
<dbReference type="EMBL" id="FXTB01000003">
    <property type="protein sequence ID" value="SMO59338.1"/>
    <property type="molecule type" value="Genomic_DNA"/>
</dbReference>
<sequence>MNNNKIKVEIWTDVMCPFCYIGKKKFEAGLEQFAHKDKVQVVWKSFQLNPNLQTDETLSLNAYMAKRKGVSIEEAAEMNTGAVKKATTVGLHYNMDKVIPANTLKAHQFAHFAKKHSLQSEAEELLFRSYFIDGKNIDNTSTLLQLVTELGLSTDEFKTALDKQSYLADVKADIQEAKELDIRMIPHFLVNRKYVVSGSYDSQTFTDILTKAYNEDQQATSPSNFEVTNGESCSMDGNCD</sequence>
<dbReference type="AlphaFoldDB" id="A0A521CIT1"/>
<keyword evidence="4" id="KW-1185">Reference proteome</keyword>
<dbReference type="Gene3D" id="3.40.30.10">
    <property type="entry name" value="Glutaredoxin"/>
    <property type="match status" value="1"/>
</dbReference>
<evidence type="ECO:0000259" key="2">
    <source>
        <dbReference type="Pfam" id="PF01323"/>
    </source>
</evidence>
<accession>A0A521CIT1</accession>
<proteinExistence type="predicted"/>
<dbReference type="CDD" id="cd03024">
    <property type="entry name" value="DsbA_FrnE"/>
    <property type="match status" value="1"/>
</dbReference>
<dbReference type="InterPro" id="IPR036249">
    <property type="entry name" value="Thioredoxin-like_sf"/>
</dbReference>